<reference evidence="2" key="1">
    <citation type="submission" date="2021-01" db="EMBL/GenBank/DDBJ databases">
        <authorList>
            <person name="Corre E."/>
            <person name="Pelletier E."/>
            <person name="Niang G."/>
            <person name="Scheremetjew M."/>
            <person name="Finn R."/>
            <person name="Kale V."/>
            <person name="Holt S."/>
            <person name="Cochrane G."/>
            <person name="Meng A."/>
            <person name="Brown T."/>
            <person name="Cohen L."/>
        </authorList>
    </citation>
    <scope>NUCLEOTIDE SEQUENCE</scope>
    <source>
        <strain evidence="2">OF101</strain>
    </source>
</reference>
<dbReference type="EMBL" id="HBGE01013915">
    <property type="protein sequence ID" value="CAD9102706.1"/>
    <property type="molecule type" value="Transcribed_RNA"/>
</dbReference>
<protein>
    <recommendedName>
        <fullName evidence="1">DUF4116 domain-containing protein</fullName>
    </recommendedName>
</protein>
<dbReference type="Pfam" id="PF13475">
    <property type="entry name" value="DUF4116"/>
    <property type="match status" value="2"/>
</dbReference>
<sequence>MAIRHADEALKADEEIARLAVSGNSYAIELVAERLRTTPGLILASLQRNEFALEHAPEALLADRAFSLAAVRRNGRALERVHRKWRADKGFMLEVVRGNGFALKYASDALRADEEVVLAALEQDRRAVEHADLRRLGLSPGDDALAELRERLRQDSSDDE</sequence>
<dbReference type="AlphaFoldDB" id="A0A7S1LFT6"/>
<feature type="domain" description="DUF4116" evidence="1">
    <location>
        <begin position="41"/>
        <end position="82"/>
    </location>
</feature>
<dbReference type="InterPro" id="IPR025197">
    <property type="entry name" value="DUF4116"/>
</dbReference>
<accession>A0A7S1LFT6</accession>
<name>A0A7S1LFT6_ALECA</name>
<evidence type="ECO:0000259" key="1">
    <source>
        <dbReference type="Pfam" id="PF13475"/>
    </source>
</evidence>
<gene>
    <name evidence="2" type="ORF">ACAT0790_LOCUS8177</name>
</gene>
<organism evidence="2">
    <name type="scientific">Alexandrium catenella</name>
    <name type="common">Red tide dinoflagellate</name>
    <name type="synonym">Gonyaulax catenella</name>
    <dbReference type="NCBI Taxonomy" id="2925"/>
    <lineage>
        <taxon>Eukaryota</taxon>
        <taxon>Sar</taxon>
        <taxon>Alveolata</taxon>
        <taxon>Dinophyceae</taxon>
        <taxon>Gonyaulacales</taxon>
        <taxon>Pyrocystaceae</taxon>
        <taxon>Alexandrium</taxon>
    </lineage>
</organism>
<proteinExistence type="predicted"/>
<feature type="domain" description="DUF4116" evidence="1">
    <location>
        <begin position="88"/>
        <end position="132"/>
    </location>
</feature>
<evidence type="ECO:0000313" key="2">
    <source>
        <dbReference type="EMBL" id="CAD9102706.1"/>
    </source>
</evidence>